<evidence type="ECO:0000313" key="11">
    <source>
        <dbReference type="EMBL" id="TWH02561.1"/>
    </source>
</evidence>
<dbReference type="GO" id="GO:0071978">
    <property type="term" value="P:bacterial-type flagellum-dependent swarming motility"/>
    <property type="evidence" value="ECO:0007669"/>
    <property type="project" value="TreeGrafter"/>
</dbReference>
<evidence type="ECO:0000256" key="8">
    <source>
        <dbReference type="ARBA" id="ARBA00022989"/>
    </source>
</evidence>
<keyword evidence="5 10" id="KW-0145">Chemotaxis</keyword>
<accession>A0A562CZY3</accession>
<keyword evidence="12" id="KW-1185">Reference proteome</keyword>
<evidence type="ECO:0000256" key="1">
    <source>
        <dbReference type="ARBA" id="ARBA00002254"/>
    </source>
</evidence>
<evidence type="ECO:0000256" key="6">
    <source>
        <dbReference type="ARBA" id="ARBA00022692"/>
    </source>
</evidence>
<name>A0A562CZY3_9GAMM</name>
<evidence type="ECO:0000256" key="3">
    <source>
        <dbReference type="ARBA" id="ARBA00008281"/>
    </source>
</evidence>
<sequence length="172" mass="18371">MATAADRTPRNSPNSTPRDGGKLPLVITLVAVLVACGAGGGWYWSSQRAKAAEQAAAEAAKPRLPAPAQYLALEPPFVVNLNGGIEGPKYLQVEIQLMTRDNNELAELERHAPAIRARLLMLLAQQTAEGIADRAGKEALQAEALAEVRKLMRAETGKPCAEALLFTSFVTQ</sequence>
<dbReference type="InterPro" id="IPR005503">
    <property type="entry name" value="FliL"/>
</dbReference>
<dbReference type="Pfam" id="PF03748">
    <property type="entry name" value="FliL"/>
    <property type="match status" value="1"/>
</dbReference>
<evidence type="ECO:0000256" key="9">
    <source>
        <dbReference type="ARBA" id="ARBA00023136"/>
    </source>
</evidence>
<keyword evidence="11" id="KW-0282">Flagellum</keyword>
<dbReference type="AlphaFoldDB" id="A0A562CZY3"/>
<keyword evidence="7 10" id="KW-0283">Flagellar rotation</keyword>
<evidence type="ECO:0000313" key="12">
    <source>
        <dbReference type="Proteomes" id="UP000321583"/>
    </source>
</evidence>
<evidence type="ECO:0000256" key="10">
    <source>
        <dbReference type="RuleBase" id="RU364125"/>
    </source>
</evidence>
<dbReference type="RefSeq" id="WP_028915059.1">
    <property type="nucleotide sequence ID" value="NZ_VLJS01000126.1"/>
</dbReference>
<keyword evidence="4" id="KW-1003">Cell membrane</keyword>
<evidence type="ECO:0000256" key="4">
    <source>
        <dbReference type="ARBA" id="ARBA00022475"/>
    </source>
</evidence>
<dbReference type="EMBL" id="VLJS01000126">
    <property type="protein sequence ID" value="TWH02561.1"/>
    <property type="molecule type" value="Genomic_DNA"/>
</dbReference>
<dbReference type="OrthoDB" id="5616092at2"/>
<gene>
    <name evidence="11" type="ORF">L613_009100000150</name>
</gene>
<keyword evidence="6 10" id="KW-0812">Transmembrane</keyword>
<evidence type="ECO:0000256" key="5">
    <source>
        <dbReference type="ARBA" id="ARBA00022500"/>
    </source>
</evidence>
<proteinExistence type="inferred from homology"/>
<keyword evidence="9 10" id="KW-0472">Membrane</keyword>
<protein>
    <recommendedName>
        <fullName evidence="10">Flagellar protein FliL</fullName>
    </recommendedName>
</protein>
<keyword evidence="11" id="KW-0969">Cilium</keyword>
<keyword evidence="8 10" id="KW-1133">Transmembrane helix</keyword>
<comment type="function">
    <text evidence="1 10">Controls the rotational direction of flagella during chemotaxis.</text>
</comment>
<keyword evidence="10" id="KW-0997">Cell inner membrane</keyword>
<comment type="subcellular location">
    <subcellularLocation>
        <location evidence="10">Cell inner membrane</location>
    </subcellularLocation>
    <subcellularLocation>
        <location evidence="2">Cell membrane</location>
        <topology evidence="2">Single-pass membrane protein</topology>
    </subcellularLocation>
</comment>
<feature type="transmembrane region" description="Helical" evidence="10">
    <location>
        <begin position="23"/>
        <end position="44"/>
    </location>
</feature>
<evidence type="ECO:0000256" key="2">
    <source>
        <dbReference type="ARBA" id="ARBA00004162"/>
    </source>
</evidence>
<dbReference type="PANTHER" id="PTHR35091:SF2">
    <property type="entry name" value="FLAGELLAR PROTEIN FLIL"/>
    <property type="match status" value="1"/>
</dbReference>
<comment type="similarity">
    <text evidence="3 10">Belongs to the FliL family.</text>
</comment>
<evidence type="ECO:0000256" key="7">
    <source>
        <dbReference type="ARBA" id="ARBA00022779"/>
    </source>
</evidence>
<dbReference type="GO" id="GO:0005886">
    <property type="term" value="C:plasma membrane"/>
    <property type="evidence" value="ECO:0007669"/>
    <property type="project" value="UniProtKB-SubCell"/>
</dbReference>
<comment type="caution">
    <text evidence="11">The sequence shown here is derived from an EMBL/GenBank/DDBJ whole genome shotgun (WGS) entry which is preliminary data.</text>
</comment>
<dbReference type="GO" id="GO:0009425">
    <property type="term" value="C:bacterial-type flagellum basal body"/>
    <property type="evidence" value="ECO:0007669"/>
    <property type="project" value="InterPro"/>
</dbReference>
<organism evidence="11 12">
    <name type="scientific">Pseudoxanthomonas taiwanensis J19</name>
    <dbReference type="NCBI Taxonomy" id="935569"/>
    <lineage>
        <taxon>Bacteria</taxon>
        <taxon>Pseudomonadati</taxon>
        <taxon>Pseudomonadota</taxon>
        <taxon>Gammaproteobacteria</taxon>
        <taxon>Lysobacterales</taxon>
        <taxon>Lysobacteraceae</taxon>
        <taxon>Pseudoxanthomonas</taxon>
    </lineage>
</organism>
<keyword evidence="11" id="KW-0966">Cell projection</keyword>
<dbReference type="Proteomes" id="UP000321583">
    <property type="component" value="Unassembled WGS sequence"/>
</dbReference>
<dbReference type="GO" id="GO:0006935">
    <property type="term" value="P:chemotaxis"/>
    <property type="evidence" value="ECO:0007669"/>
    <property type="project" value="UniProtKB-KW"/>
</dbReference>
<dbReference type="PANTHER" id="PTHR35091">
    <property type="entry name" value="FLAGELLAR PROTEIN FLIL"/>
    <property type="match status" value="1"/>
</dbReference>
<reference evidence="11 12" key="1">
    <citation type="submission" date="2019-07" db="EMBL/GenBank/DDBJ databases">
        <title>Genome sequencing of lignin-degrading bacterial isolates.</title>
        <authorList>
            <person name="Gladden J."/>
        </authorList>
    </citation>
    <scope>NUCLEOTIDE SEQUENCE [LARGE SCALE GENOMIC DNA]</scope>
    <source>
        <strain evidence="11 12">J19</strain>
    </source>
</reference>